<keyword evidence="1" id="KW-0472">Membrane</keyword>
<keyword evidence="1" id="KW-1133">Transmembrane helix</keyword>
<evidence type="ECO:0000313" key="2">
    <source>
        <dbReference type="EMBL" id="TNV78170.1"/>
    </source>
</evidence>
<dbReference type="SUPFAM" id="SSF52540">
    <property type="entry name" value="P-loop containing nucleoside triphosphate hydrolases"/>
    <property type="match status" value="1"/>
</dbReference>
<evidence type="ECO:0000313" key="3">
    <source>
        <dbReference type="Proteomes" id="UP000785679"/>
    </source>
</evidence>
<reference evidence="2" key="1">
    <citation type="submission" date="2019-06" db="EMBL/GenBank/DDBJ databases">
        <authorList>
            <person name="Zheng W."/>
        </authorList>
    </citation>
    <scope>NUCLEOTIDE SEQUENCE</scope>
    <source>
        <strain evidence="2">QDHG01</strain>
    </source>
</reference>
<feature type="transmembrane region" description="Helical" evidence="1">
    <location>
        <begin position="332"/>
        <end position="354"/>
    </location>
</feature>
<feature type="transmembrane region" description="Helical" evidence="1">
    <location>
        <begin position="374"/>
        <end position="395"/>
    </location>
</feature>
<dbReference type="Gene3D" id="3.40.50.300">
    <property type="entry name" value="P-loop containing nucleotide triphosphate hydrolases"/>
    <property type="match status" value="1"/>
</dbReference>
<gene>
    <name evidence="2" type="ORF">FGO68_gene7338</name>
</gene>
<dbReference type="Proteomes" id="UP000785679">
    <property type="component" value="Unassembled WGS sequence"/>
</dbReference>
<sequence>MASQNFLLLNKYLEQEGNLVVQFLIFEHRLRDIIELLKVFATIFPQHQCRLETVRNADENFRKMTITNFCQKRNGQGFYNLVIEMRKGLYYSVREKAMCKIALFNVNSTSMDQEFFRIQSYNMRHDHVILVGDRSTSNSMYFNLRNQRVIPYEQAMVFAEENGFQYLEIDTELGSNCEALFNMIAGEIIEIKQQLFVQLTQERDQYIASRIETCQDSIQKSFLVLILILIHAVFIKFFVILGWPFNYEMLSKLIDLVMRLLTDLLSFELWDQSQQYLSESIIFNESLKIMTLEDKNIYEVIISFLTALLGGIFIFCIASWRRRFTAPTQLMLCNLSFILSIIILVMCLCTDIAFYDNKRPDMIFLTIIWSKTSLNLLLISVTINQVIYLPSALSANYKTFKGIEKLNDPDTRE</sequence>
<comment type="caution">
    <text evidence="2">The sequence shown here is derived from an EMBL/GenBank/DDBJ whole genome shotgun (WGS) entry which is preliminary data.</text>
</comment>
<protein>
    <submittedName>
        <fullName evidence="2">Uncharacterized protein</fullName>
    </submittedName>
</protein>
<keyword evidence="1" id="KW-0812">Transmembrane</keyword>
<organism evidence="2 3">
    <name type="scientific">Halteria grandinella</name>
    <dbReference type="NCBI Taxonomy" id="5974"/>
    <lineage>
        <taxon>Eukaryota</taxon>
        <taxon>Sar</taxon>
        <taxon>Alveolata</taxon>
        <taxon>Ciliophora</taxon>
        <taxon>Intramacronucleata</taxon>
        <taxon>Spirotrichea</taxon>
        <taxon>Stichotrichia</taxon>
        <taxon>Sporadotrichida</taxon>
        <taxon>Halteriidae</taxon>
        <taxon>Halteria</taxon>
    </lineage>
</organism>
<evidence type="ECO:0000256" key="1">
    <source>
        <dbReference type="SAM" id="Phobius"/>
    </source>
</evidence>
<keyword evidence="3" id="KW-1185">Reference proteome</keyword>
<feature type="transmembrane region" description="Helical" evidence="1">
    <location>
        <begin position="222"/>
        <end position="243"/>
    </location>
</feature>
<dbReference type="EMBL" id="RRYP01010773">
    <property type="protein sequence ID" value="TNV78170.1"/>
    <property type="molecule type" value="Genomic_DNA"/>
</dbReference>
<dbReference type="InterPro" id="IPR027417">
    <property type="entry name" value="P-loop_NTPase"/>
</dbReference>
<feature type="transmembrane region" description="Helical" evidence="1">
    <location>
        <begin position="297"/>
        <end position="320"/>
    </location>
</feature>
<dbReference type="AlphaFoldDB" id="A0A8J8T192"/>
<proteinExistence type="predicted"/>
<name>A0A8J8T192_HALGN</name>
<accession>A0A8J8T192</accession>